<evidence type="ECO:0000313" key="13">
    <source>
        <dbReference type="EMBL" id="RIA56427.1"/>
    </source>
</evidence>
<feature type="binding site" evidence="11">
    <location>
        <position position="173"/>
    </location>
    <ligand>
        <name>ATP</name>
        <dbReference type="ChEBI" id="CHEBI:30616"/>
    </ligand>
</feature>
<sequence length="240" mass="25369">MAGTTIKYRRVLMKLSGEALLGSQAFGTDPSVIQRIAGEIRAAVSEGVQVALVIGGGNLFRGVVGAAEGMDRARADDVGMLATVMNALMLENGLRRTGVNTVTFSAVRMPTICRPFQREEARTALDAGQTVIFAGGTGSPFFTTDTTAALRAAEMQCDAILKGTSVDGVYSADPAVDPTAVRYDHLTYDDVLNRNLRVMDGAAIALARDNAIPIVVFSMHEPGSLVNVLTGQTRCTTVTR</sequence>
<feature type="binding site" evidence="11">
    <location>
        <position position="170"/>
    </location>
    <ligand>
        <name>ATP</name>
        <dbReference type="ChEBI" id="CHEBI:30616"/>
    </ligand>
</feature>
<keyword evidence="9 11" id="KW-0665">Pyrimidine biosynthesis</keyword>
<dbReference type="GO" id="GO:0005524">
    <property type="term" value="F:ATP binding"/>
    <property type="evidence" value="ECO:0007669"/>
    <property type="project" value="UniProtKB-KW"/>
</dbReference>
<dbReference type="InterPro" id="IPR001048">
    <property type="entry name" value="Asp/Glu/Uridylate_kinase"/>
</dbReference>
<accession>A0A397QA94</accession>
<dbReference type="CDD" id="cd04254">
    <property type="entry name" value="AAK_UMPK-PyrH-Ec"/>
    <property type="match status" value="1"/>
</dbReference>
<comment type="subunit">
    <text evidence="11">Homohexamer.</text>
</comment>
<evidence type="ECO:0000256" key="9">
    <source>
        <dbReference type="ARBA" id="ARBA00022975"/>
    </source>
</evidence>
<dbReference type="UniPathway" id="UPA00159">
    <property type="reaction ID" value="UER00275"/>
</dbReference>
<dbReference type="PIRSF" id="PIRSF005650">
    <property type="entry name" value="Uridylate_kin"/>
    <property type="match status" value="1"/>
</dbReference>
<evidence type="ECO:0000256" key="6">
    <source>
        <dbReference type="ARBA" id="ARBA00022741"/>
    </source>
</evidence>
<comment type="subcellular location">
    <subcellularLocation>
        <location evidence="1 11">Cytoplasm</location>
    </subcellularLocation>
</comment>
<dbReference type="HAMAP" id="MF_01220_B">
    <property type="entry name" value="PyrH_B"/>
    <property type="match status" value="1"/>
</dbReference>
<keyword evidence="6 11" id="KW-0547">Nucleotide-binding</keyword>
<keyword evidence="5 11" id="KW-0808">Transferase</keyword>
<keyword evidence="7 11" id="KW-0418">Kinase</keyword>
<evidence type="ECO:0000256" key="5">
    <source>
        <dbReference type="ARBA" id="ARBA00022679"/>
    </source>
</evidence>
<dbReference type="GO" id="GO:0044210">
    <property type="term" value="P:'de novo' CTP biosynthetic process"/>
    <property type="evidence" value="ECO:0007669"/>
    <property type="project" value="UniProtKB-UniRule"/>
</dbReference>
<feature type="binding site" evidence="11">
    <location>
        <position position="61"/>
    </location>
    <ligand>
        <name>ATP</name>
        <dbReference type="ChEBI" id="CHEBI:30616"/>
    </ligand>
</feature>
<name>A0A397QA94_9HYPH</name>
<dbReference type="InterPro" id="IPR015963">
    <property type="entry name" value="Uridylate_kinase_bac"/>
</dbReference>
<reference evidence="13 14" key="1">
    <citation type="submission" date="2018-08" db="EMBL/GenBank/DDBJ databases">
        <title>Genomic Encyclopedia of Archaeal and Bacterial Type Strains, Phase II (KMG-II): from individual species to whole genera.</title>
        <authorList>
            <person name="Goeker M."/>
        </authorList>
    </citation>
    <scope>NUCLEOTIDE SEQUENCE [LARGE SCALE GENOMIC DNA]</scope>
    <source>
        <strain evidence="13 14">DSM 5002</strain>
    </source>
</reference>
<evidence type="ECO:0000256" key="1">
    <source>
        <dbReference type="ARBA" id="ARBA00004496"/>
    </source>
</evidence>
<dbReference type="NCBIfam" id="TIGR02075">
    <property type="entry name" value="pyrH_bact"/>
    <property type="match status" value="1"/>
</dbReference>
<evidence type="ECO:0000313" key="14">
    <source>
        <dbReference type="Proteomes" id="UP000266273"/>
    </source>
</evidence>
<comment type="pathway">
    <text evidence="2 11">Pyrimidine metabolism; CTP biosynthesis via de novo pathway; UDP from UMP (UMPK route): step 1/1.</text>
</comment>
<keyword evidence="4 11" id="KW-0963">Cytoplasm</keyword>
<keyword evidence="8 11" id="KW-0067">ATP-binding</keyword>
<dbReference type="OrthoDB" id="9807458at2"/>
<dbReference type="GO" id="GO:0033862">
    <property type="term" value="F:UMP kinase activity"/>
    <property type="evidence" value="ECO:0007669"/>
    <property type="project" value="UniProtKB-EC"/>
</dbReference>
<gene>
    <name evidence="11" type="primary">pyrH</name>
    <name evidence="13" type="ORF">BXY53_1533</name>
</gene>
<comment type="function">
    <text evidence="11">Catalyzes the reversible phosphorylation of UMP to UDP.</text>
</comment>
<evidence type="ECO:0000256" key="10">
    <source>
        <dbReference type="ARBA" id="ARBA00047767"/>
    </source>
</evidence>
<comment type="catalytic activity">
    <reaction evidence="10 11">
        <text>UMP + ATP = UDP + ADP</text>
        <dbReference type="Rhea" id="RHEA:24400"/>
        <dbReference type="ChEBI" id="CHEBI:30616"/>
        <dbReference type="ChEBI" id="CHEBI:57865"/>
        <dbReference type="ChEBI" id="CHEBI:58223"/>
        <dbReference type="ChEBI" id="CHEBI:456216"/>
        <dbReference type="EC" id="2.7.4.22"/>
    </reaction>
</comment>
<feature type="binding site" evidence="11">
    <location>
        <position position="56"/>
    </location>
    <ligand>
        <name>UMP</name>
        <dbReference type="ChEBI" id="CHEBI:57865"/>
    </ligand>
</feature>
<feature type="binding site" evidence="11">
    <location>
        <begin position="14"/>
        <end position="17"/>
    </location>
    <ligand>
        <name>ATP</name>
        <dbReference type="ChEBI" id="CHEBI:30616"/>
    </ligand>
</feature>
<feature type="binding site" evidence="11">
    <location>
        <position position="76"/>
    </location>
    <ligand>
        <name>UMP</name>
        <dbReference type="ChEBI" id="CHEBI:57865"/>
    </ligand>
</feature>
<dbReference type="SUPFAM" id="SSF53633">
    <property type="entry name" value="Carbamate kinase-like"/>
    <property type="match status" value="1"/>
</dbReference>
<dbReference type="PANTHER" id="PTHR42833:SF4">
    <property type="entry name" value="URIDYLATE KINASE PUMPKIN, CHLOROPLASTIC"/>
    <property type="match status" value="1"/>
</dbReference>
<protein>
    <recommendedName>
        <fullName evidence="11">Uridylate kinase</fullName>
        <shortName evidence="11">UK</shortName>
        <ecNumber evidence="11">2.7.4.22</ecNumber>
    </recommendedName>
    <alternativeName>
        <fullName evidence="11">Uridine monophosphate kinase</fullName>
        <shortName evidence="11">UMP kinase</shortName>
        <shortName evidence="11">UMPK</shortName>
    </alternativeName>
</protein>
<dbReference type="EMBL" id="QXDF01000001">
    <property type="protein sequence ID" value="RIA56427.1"/>
    <property type="molecule type" value="Genomic_DNA"/>
</dbReference>
<dbReference type="Proteomes" id="UP000266273">
    <property type="component" value="Unassembled WGS sequence"/>
</dbReference>
<dbReference type="Gene3D" id="3.40.1160.10">
    <property type="entry name" value="Acetylglutamate kinase-like"/>
    <property type="match status" value="1"/>
</dbReference>
<evidence type="ECO:0000256" key="7">
    <source>
        <dbReference type="ARBA" id="ARBA00022777"/>
    </source>
</evidence>
<comment type="activity regulation">
    <text evidence="11">Inhibited by UTP.</text>
</comment>
<keyword evidence="14" id="KW-1185">Reference proteome</keyword>
<comment type="similarity">
    <text evidence="3 11">Belongs to the UMP kinase family.</text>
</comment>
<dbReference type="GO" id="GO:0005829">
    <property type="term" value="C:cytosol"/>
    <property type="evidence" value="ECO:0007669"/>
    <property type="project" value="TreeGrafter"/>
</dbReference>
<evidence type="ECO:0000256" key="11">
    <source>
        <dbReference type="HAMAP-Rule" id="MF_01220"/>
    </source>
</evidence>
<dbReference type="AlphaFoldDB" id="A0A397QA94"/>
<dbReference type="Pfam" id="PF00696">
    <property type="entry name" value="AA_kinase"/>
    <property type="match status" value="1"/>
</dbReference>
<dbReference type="GO" id="GO:0006225">
    <property type="term" value="P:UDP biosynthetic process"/>
    <property type="evidence" value="ECO:0007669"/>
    <property type="project" value="TreeGrafter"/>
</dbReference>
<evidence type="ECO:0000256" key="8">
    <source>
        <dbReference type="ARBA" id="ARBA00022840"/>
    </source>
</evidence>
<dbReference type="InterPro" id="IPR036393">
    <property type="entry name" value="AceGlu_kinase-like_sf"/>
</dbReference>
<proteinExistence type="inferred from homology"/>
<dbReference type="PANTHER" id="PTHR42833">
    <property type="entry name" value="URIDYLATE KINASE"/>
    <property type="match status" value="1"/>
</dbReference>
<evidence type="ECO:0000259" key="12">
    <source>
        <dbReference type="Pfam" id="PF00696"/>
    </source>
</evidence>
<comment type="caution">
    <text evidence="11">Lacks conserved residue(s) required for the propagation of feature annotation.</text>
</comment>
<evidence type="ECO:0000256" key="3">
    <source>
        <dbReference type="ARBA" id="ARBA00007614"/>
    </source>
</evidence>
<feature type="domain" description="Aspartate/glutamate/uridylate kinase" evidence="12">
    <location>
        <begin position="10"/>
        <end position="218"/>
    </location>
</feature>
<feature type="binding site" evidence="11">
    <location>
        <position position="57"/>
    </location>
    <ligand>
        <name>ATP</name>
        <dbReference type="ChEBI" id="CHEBI:30616"/>
    </ligand>
</feature>
<dbReference type="EC" id="2.7.4.22" evidence="11"/>
<dbReference type="FunFam" id="3.40.1160.10:FF:000001">
    <property type="entry name" value="Uridylate kinase"/>
    <property type="match status" value="1"/>
</dbReference>
<dbReference type="InterPro" id="IPR011817">
    <property type="entry name" value="Uridylate_kinase"/>
</dbReference>
<comment type="caution">
    <text evidence="13">The sequence shown here is derived from an EMBL/GenBank/DDBJ whole genome shotgun (WGS) entry which is preliminary data.</text>
</comment>
<feature type="binding site" evidence="11">
    <location>
        <begin position="137"/>
        <end position="144"/>
    </location>
    <ligand>
        <name>UMP</name>
        <dbReference type="ChEBI" id="CHEBI:57865"/>
    </ligand>
</feature>
<organism evidence="13 14">
    <name type="scientific">Dichotomicrobium thermohalophilum</name>
    <dbReference type="NCBI Taxonomy" id="933063"/>
    <lineage>
        <taxon>Bacteria</taxon>
        <taxon>Pseudomonadati</taxon>
        <taxon>Pseudomonadota</taxon>
        <taxon>Alphaproteobacteria</taxon>
        <taxon>Hyphomicrobiales</taxon>
        <taxon>Hyphomicrobiaceae</taxon>
        <taxon>Dichotomicrobium</taxon>
    </lineage>
</organism>
<evidence type="ECO:0000256" key="4">
    <source>
        <dbReference type="ARBA" id="ARBA00022490"/>
    </source>
</evidence>
<dbReference type="RefSeq" id="WP_119061219.1">
    <property type="nucleotide sequence ID" value="NZ_QXDF01000001.1"/>
</dbReference>
<feature type="binding site" evidence="11">
    <location>
        <position position="164"/>
    </location>
    <ligand>
        <name>ATP</name>
        <dbReference type="ChEBI" id="CHEBI:30616"/>
    </ligand>
</feature>
<evidence type="ECO:0000256" key="2">
    <source>
        <dbReference type="ARBA" id="ARBA00004791"/>
    </source>
</evidence>